<dbReference type="SMART" id="SM00851">
    <property type="entry name" value="MGS"/>
    <property type="match status" value="1"/>
</dbReference>
<dbReference type="AlphaFoldDB" id="A0A537KTG1"/>
<dbReference type="InterPro" id="IPR011607">
    <property type="entry name" value="MGS-like_dom"/>
</dbReference>
<feature type="domain" description="MGS-like" evidence="5">
    <location>
        <begin position="10"/>
        <end position="163"/>
    </location>
</feature>
<dbReference type="PROSITE" id="PS51855">
    <property type="entry name" value="MGS"/>
    <property type="match status" value="1"/>
</dbReference>
<proteinExistence type="predicted"/>
<dbReference type="CDD" id="cd01421">
    <property type="entry name" value="IMPCH"/>
    <property type="match status" value="1"/>
</dbReference>
<evidence type="ECO:0000256" key="4">
    <source>
        <dbReference type="ARBA" id="ARBA00023268"/>
    </source>
</evidence>
<evidence type="ECO:0000256" key="3">
    <source>
        <dbReference type="ARBA" id="ARBA00022801"/>
    </source>
</evidence>
<evidence type="ECO:0000256" key="2">
    <source>
        <dbReference type="ARBA" id="ARBA00022755"/>
    </source>
</evidence>
<dbReference type="Pfam" id="PF02142">
    <property type="entry name" value="MGS"/>
    <property type="match status" value="1"/>
</dbReference>
<dbReference type="GO" id="GO:0004643">
    <property type="term" value="F:phosphoribosylaminoimidazolecarboxamide formyltransferase activity"/>
    <property type="evidence" value="ECO:0007669"/>
    <property type="project" value="UniProtKB-EC"/>
</dbReference>
<dbReference type="SMART" id="SM00798">
    <property type="entry name" value="AICARFT_IMPCHas"/>
    <property type="match status" value="1"/>
</dbReference>
<dbReference type="Proteomes" id="UP000318661">
    <property type="component" value="Unassembled WGS sequence"/>
</dbReference>
<dbReference type="PANTHER" id="PTHR11692">
    <property type="entry name" value="BIFUNCTIONAL PURINE BIOSYNTHESIS PROTEIN PURH"/>
    <property type="match status" value="1"/>
</dbReference>
<comment type="caution">
    <text evidence="6">The sequence shown here is derived from an EMBL/GenBank/DDBJ whole genome shotgun (WGS) entry which is preliminary data.</text>
</comment>
<evidence type="ECO:0000313" key="7">
    <source>
        <dbReference type="Proteomes" id="UP000318661"/>
    </source>
</evidence>
<dbReference type="PANTHER" id="PTHR11692:SF0">
    <property type="entry name" value="BIFUNCTIONAL PURINE BIOSYNTHESIS PROTEIN ATIC"/>
    <property type="match status" value="1"/>
</dbReference>
<dbReference type="InterPro" id="IPR036914">
    <property type="entry name" value="MGS-like_dom_sf"/>
</dbReference>
<dbReference type="Gene3D" id="3.40.50.1380">
    <property type="entry name" value="Methylglyoxal synthase-like domain"/>
    <property type="match status" value="1"/>
</dbReference>
<accession>A0A537KTG1</accession>
<dbReference type="SUPFAM" id="SSF52335">
    <property type="entry name" value="Methylglyoxal synthase-like"/>
    <property type="match status" value="1"/>
</dbReference>
<keyword evidence="3 6" id="KW-0378">Hydrolase</keyword>
<dbReference type="InterPro" id="IPR002695">
    <property type="entry name" value="PurH-like"/>
</dbReference>
<organism evidence="6 7">
    <name type="scientific">Candidatus Segetimicrobium genomatis</name>
    <dbReference type="NCBI Taxonomy" id="2569760"/>
    <lineage>
        <taxon>Bacteria</taxon>
        <taxon>Bacillati</taxon>
        <taxon>Candidatus Sysuimicrobiota</taxon>
        <taxon>Candidatus Sysuimicrobiia</taxon>
        <taxon>Candidatus Sysuimicrobiales</taxon>
        <taxon>Candidatus Segetimicrobiaceae</taxon>
        <taxon>Candidatus Segetimicrobium</taxon>
    </lineage>
</organism>
<dbReference type="GO" id="GO:0005829">
    <property type="term" value="C:cytosol"/>
    <property type="evidence" value="ECO:0007669"/>
    <property type="project" value="TreeGrafter"/>
</dbReference>
<feature type="non-terminal residue" evidence="6">
    <location>
        <position position="239"/>
    </location>
</feature>
<dbReference type="EC" id="3.5.4.10" evidence="6"/>
<reference evidence="6 7" key="1">
    <citation type="journal article" date="2019" name="Nat. Microbiol.">
        <title>Mediterranean grassland soil C-N compound turnover is dependent on rainfall and depth, and is mediated by genomically divergent microorganisms.</title>
        <authorList>
            <person name="Diamond S."/>
            <person name="Andeer P.F."/>
            <person name="Li Z."/>
            <person name="Crits-Christoph A."/>
            <person name="Burstein D."/>
            <person name="Anantharaman K."/>
            <person name="Lane K.R."/>
            <person name="Thomas B.C."/>
            <person name="Pan C."/>
            <person name="Northen T.R."/>
            <person name="Banfield J.F."/>
        </authorList>
    </citation>
    <scope>NUCLEOTIDE SEQUENCE [LARGE SCALE GENOMIC DNA]</scope>
    <source>
        <strain evidence="6">NP_2</strain>
    </source>
</reference>
<evidence type="ECO:0000256" key="1">
    <source>
        <dbReference type="ARBA" id="ARBA00022679"/>
    </source>
</evidence>
<name>A0A537KTG1_9BACT</name>
<sequence>MNEADASLKSKAPGTRPGGVVRIRRALISVWDKAGIIDLAAALHQMGVGILSTGGTAQALREAEIPVTTVESITGYPPILDGRVKTLHPAIFAAILGKDDAAHRAQLDEMGITPVDLVVVNLYPFESRALDAPLTEAVELIDIGGVSLLRAAAKNWERVAAVCDPAQYAPVIAEMQEAGGVSEGTRRVLAAAAFTRTAAYDAVIAGALAPLDQPFPERLTLAFEKIAGVRYGENPHQRA</sequence>
<dbReference type="FunFam" id="3.40.50.1380:FF:000001">
    <property type="entry name" value="Bifunctional purine biosynthesis protein PurH"/>
    <property type="match status" value="1"/>
</dbReference>
<dbReference type="EC" id="2.1.2.3" evidence="6"/>
<evidence type="ECO:0000259" key="5">
    <source>
        <dbReference type="PROSITE" id="PS51855"/>
    </source>
</evidence>
<gene>
    <name evidence="6" type="primary">purH</name>
    <name evidence="6" type="ORF">E6G99_13470</name>
</gene>
<protein>
    <submittedName>
        <fullName evidence="6">Bifunctional phosphoribosylaminoimidazolecarboxamide formyltransferase/IMP cyclohydrolase</fullName>
        <ecNumber evidence="6">2.1.2.3</ecNumber>
        <ecNumber evidence="6">3.5.4.10</ecNumber>
    </submittedName>
</protein>
<keyword evidence="1 6" id="KW-0808">Transferase</keyword>
<dbReference type="GO" id="GO:0003937">
    <property type="term" value="F:IMP cyclohydrolase activity"/>
    <property type="evidence" value="ECO:0007669"/>
    <property type="project" value="UniProtKB-EC"/>
</dbReference>
<keyword evidence="2" id="KW-0658">Purine biosynthesis</keyword>
<dbReference type="EMBL" id="VBAJ01000382">
    <property type="protein sequence ID" value="TMI99038.1"/>
    <property type="molecule type" value="Genomic_DNA"/>
</dbReference>
<dbReference type="Pfam" id="PF01808">
    <property type="entry name" value="AICARFT_IMPCHas"/>
    <property type="match status" value="1"/>
</dbReference>
<keyword evidence="4" id="KW-0511">Multifunctional enzyme</keyword>
<dbReference type="GO" id="GO:0006189">
    <property type="term" value="P:'de novo' IMP biosynthetic process"/>
    <property type="evidence" value="ECO:0007669"/>
    <property type="project" value="TreeGrafter"/>
</dbReference>
<evidence type="ECO:0000313" key="6">
    <source>
        <dbReference type="EMBL" id="TMI99038.1"/>
    </source>
</evidence>